<dbReference type="InterPro" id="IPR053142">
    <property type="entry name" value="PchR_regulatory_protein"/>
</dbReference>
<dbReference type="PANTHER" id="PTHR47893">
    <property type="entry name" value="REGULATORY PROTEIN PCHR"/>
    <property type="match status" value="1"/>
</dbReference>
<evidence type="ECO:0000256" key="2">
    <source>
        <dbReference type="ARBA" id="ARBA00023125"/>
    </source>
</evidence>
<comment type="caution">
    <text evidence="5">The sequence shown here is derived from an EMBL/GenBank/DDBJ whole genome shotgun (WGS) entry which is preliminary data.</text>
</comment>
<dbReference type="PROSITE" id="PS00041">
    <property type="entry name" value="HTH_ARAC_FAMILY_1"/>
    <property type="match status" value="1"/>
</dbReference>
<dbReference type="Pfam" id="PF12833">
    <property type="entry name" value="HTH_18"/>
    <property type="match status" value="1"/>
</dbReference>
<dbReference type="Proteomes" id="UP000292039">
    <property type="component" value="Unassembled WGS sequence"/>
</dbReference>
<dbReference type="Gene3D" id="1.10.10.60">
    <property type="entry name" value="Homeodomain-like"/>
    <property type="match status" value="1"/>
</dbReference>
<evidence type="ECO:0000313" key="5">
    <source>
        <dbReference type="EMBL" id="RZS69718.1"/>
    </source>
</evidence>
<dbReference type="SUPFAM" id="SSF46689">
    <property type="entry name" value="Homeodomain-like"/>
    <property type="match status" value="2"/>
</dbReference>
<dbReference type="GO" id="GO:0043565">
    <property type="term" value="F:sequence-specific DNA binding"/>
    <property type="evidence" value="ECO:0007669"/>
    <property type="project" value="InterPro"/>
</dbReference>
<dbReference type="InterPro" id="IPR018060">
    <property type="entry name" value="HTH_AraC"/>
</dbReference>
<feature type="domain" description="HTH araC/xylS-type" evidence="4">
    <location>
        <begin position="221"/>
        <end position="318"/>
    </location>
</feature>
<reference evidence="5 6" key="1">
    <citation type="submission" date="2019-02" db="EMBL/GenBank/DDBJ databases">
        <title>Genomic Encyclopedia of Type Strains, Phase IV (KMG-IV): sequencing the most valuable type-strain genomes for metagenomic binning, comparative biology and taxonomic classification.</title>
        <authorList>
            <person name="Goeker M."/>
        </authorList>
    </citation>
    <scope>NUCLEOTIDE SEQUENCE [LARGE SCALE GENOMIC DNA]</scope>
    <source>
        <strain evidence="5 6">DSM 16618</strain>
    </source>
</reference>
<dbReference type="EMBL" id="SGWZ01000003">
    <property type="protein sequence ID" value="RZS69718.1"/>
    <property type="molecule type" value="Genomic_DNA"/>
</dbReference>
<evidence type="ECO:0000256" key="1">
    <source>
        <dbReference type="ARBA" id="ARBA00023015"/>
    </source>
</evidence>
<organism evidence="5 6">
    <name type="scientific">Kerstersia gyiorum</name>
    <dbReference type="NCBI Taxonomy" id="206506"/>
    <lineage>
        <taxon>Bacteria</taxon>
        <taxon>Pseudomonadati</taxon>
        <taxon>Pseudomonadota</taxon>
        <taxon>Betaproteobacteria</taxon>
        <taxon>Burkholderiales</taxon>
        <taxon>Alcaligenaceae</taxon>
        <taxon>Kerstersia</taxon>
    </lineage>
</organism>
<keyword evidence="1" id="KW-0805">Transcription regulation</keyword>
<name>A0A4Q7MPX9_9BURK</name>
<sequence length="323" mass="36229">MNTRASVCRLAADEPRAYQSLGHGRTRIQLPEDLGRCFHDFLELEPGLGLGRLHYHPLQSLVEETNGPHRGRVMVVTIGLQGRSSYLGQDATRLEFQAGHTTITAFQAIPGERRYEAGDTVAQLRIVADEQLIRKYLGDTRTIQLFGNSRLNRLAFRAGSPMTLSHAAALLRHLQADQEAPSRLDLHIHALSLLNEQFNLLAPRQDAASCAMAPRDLERIEHARDMLAEHLDKPLTLDYLATTTGLNKNKLKEGFLHLYGSTPAELLLELRMRKAHALLEAGQQVSQAAWQVGYKYANNFTVAFTRYYGQSPKAIFGKRVEDR</sequence>
<dbReference type="PROSITE" id="PS01124">
    <property type="entry name" value="HTH_ARAC_FAMILY_2"/>
    <property type="match status" value="1"/>
</dbReference>
<keyword evidence="3" id="KW-0804">Transcription</keyword>
<accession>A0A4Q7MPX9</accession>
<dbReference type="RefSeq" id="WP_130487279.1">
    <property type="nucleotide sequence ID" value="NZ_CBCSEB010000011.1"/>
</dbReference>
<evidence type="ECO:0000259" key="4">
    <source>
        <dbReference type="PROSITE" id="PS01124"/>
    </source>
</evidence>
<proteinExistence type="predicted"/>
<evidence type="ECO:0000313" key="6">
    <source>
        <dbReference type="Proteomes" id="UP000292039"/>
    </source>
</evidence>
<dbReference type="SMART" id="SM00342">
    <property type="entry name" value="HTH_ARAC"/>
    <property type="match status" value="1"/>
</dbReference>
<dbReference type="GeneID" id="99725614"/>
<dbReference type="AlphaFoldDB" id="A0A4Q7MPX9"/>
<dbReference type="GO" id="GO:0003700">
    <property type="term" value="F:DNA-binding transcription factor activity"/>
    <property type="evidence" value="ECO:0007669"/>
    <property type="project" value="InterPro"/>
</dbReference>
<keyword evidence="2 5" id="KW-0238">DNA-binding</keyword>
<dbReference type="InterPro" id="IPR009057">
    <property type="entry name" value="Homeodomain-like_sf"/>
</dbReference>
<gene>
    <name evidence="5" type="ORF">EV679_2325</name>
</gene>
<dbReference type="InterPro" id="IPR018062">
    <property type="entry name" value="HTH_AraC-typ_CS"/>
</dbReference>
<protein>
    <submittedName>
        <fullName evidence="5">AraC-like DNA-binding protein</fullName>
    </submittedName>
</protein>
<evidence type="ECO:0000256" key="3">
    <source>
        <dbReference type="ARBA" id="ARBA00023163"/>
    </source>
</evidence>
<dbReference type="PANTHER" id="PTHR47893:SF1">
    <property type="entry name" value="REGULATORY PROTEIN PCHR"/>
    <property type="match status" value="1"/>
</dbReference>